<dbReference type="AlphaFoldDB" id="A0A9W8QIT1"/>
<evidence type="ECO:0000313" key="3">
    <source>
        <dbReference type="Proteomes" id="UP001144673"/>
    </source>
</evidence>
<sequence>MLSQSTTSTTQTSPNQEQGKHPAHHIHPGTNPAESDSSPAPHDASHRSVSQLASHCPAYSRFPATGQPSVQPVQSQVQGTAIQIWCSARYSHRPDLHFPHRPSPPRRPPAHSLYSNVPRLFEELPHTGKCTAHPTFTVDLGGTCSRPASFPGPSSSKVSLLFSSPH</sequence>
<feature type="compositionally biased region" description="Low complexity" evidence="1">
    <location>
        <begin position="154"/>
        <end position="166"/>
    </location>
</feature>
<dbReference type="GeneID" id="80888320"/>
<evidence type="ECO:0000256" key="1">
    <source>
        <dbReference type="SAM" id="MobiDB-lite"/>
    </source>
</evidence>
<feature type="region of interest" description="Disordered" evidence="1">
    <location>
        <begin position="1"/>
        <end position="53"/>
    </location>
</feature>
<reference evidence="2" key="1">
    <citation type="journal article" date="2023" name="Access Microbiol">
        <title>De-novo genome assembly for Akanthomyces muscarius, a biocontrol agent of insect agricultural pests.</title>
        <authorList>
            <person name="Erdos Z."/>
            <person name="Studholme D.J."/>
            <person name="Raymond B."/>
            <person name="Sharma M."/>
        </authorList>
    </citation>
    <scope>NUCLEOTIDE SEQUENCE</scope>
    <source>
        <strain evidence="2">Ve6</strain>
    </source>
</reference>
<feature type="compositionally biased region" description="Low complexity" evidence="1">
    <location>
        <begin position="1"/>
        <end position="13"/>
    </location>
</feature>
<dbReference type="EMBL" id="JAJHUN010000007">
    <property type="protein sequence ID" value="KAJ4155940.1"/>
    <property type="molecule type" value="Genomic_DNA"/>
</dbReference>
<organism evidence="2 3">
    <name type="scientific">Akanthomyces muscarius</name>
    <name type="common">Entomopathogenic fungus</name>
    <name type="synonym">Lecanicillium muscarium</name>
    <dbReference type="NCBI Taxonomy" id="2231603"/>
    <lineage>
        <taxon>Eukaryota</taxon>
        <taxon>Fungi</taxon>
        <taxon>Dikarya</taxon>
        <taxon>Ascomycota</taxon>
        <taxon>Pezizomycotina</taxon>
        <taxon>Sordariomycetes</taxon>
        <taxon>Hypocreomycetidae</taxon>
        <taxon>Hypocreales</taxon>
        <taxon>Cordycipitaceae</taxon>
        <taxon>Akanthomyces</taxon>
    </lineage>
</organism>
<feature type="region of interest" description="Disordered" evidence="1">
    <location>
        <begin position="59"/>
        <end position="78"/>
    </location>
</feature>
<evidence type="ECO:0000313" key="2">
    <source>
        <dbReference type="EMBL" id="KAJ4155940.1"/>
    </source>
</evidence>
<protein>
    <submittedName>
        <fullName evidence="2">Uncharacterized protein</fullName>
    </submittedName>
</protein>
<proteinExistence type="predicted"/>
<keyword evidence="3" id="KW-1185">Reference proteome</keyword>
<gene>
    <name evidence="2" type="ORF">LMH87_001161</name>
</gene>
<dbReference type="Proteomes" id="UP001144673">
    <property type="component" value="Chromosome 6"/>
</dbReference>
<feature type="compositionally biased region" description="Low complexity" evidence="1">
    <location>
        <begin position="67"/>
        <end position="78"/>
    </location>
</feature>
<dbReference type="RefSeq" id="XP_056056064.1">
    <property type="nucleotide sequence ID" value="XM_056199193.1"/>
</dbReference>
<dbReference type="KEGG" id="amus:LMH87_001161"/>
<name>A0A9W8QIT1_AKAMU</name>
<accession>A0A9W8QIT1</accession>
<feature type="region of interest" description="Disordered" evidence="1">
    <location>
        <begin position="147"/>
        <end position="166"/>
    </location>
</feature>
<comment type="caution">
    <text evidence="2">The sequence shown here is derived from an EMBL/GenBank/DDBJ whole genome shotgun (WGS) entry which is preliminary data.</text>
</comment>